<feature type="transmembrane region" description="Helical" evidence="2">
    <location>
        <begin position="36"/>
        <end position="56"/>
    </location>
</feature>
<feature type="region of interest" description="Disordered" evidence="1">
    <location>
        <begin position="147"/>
        <end position="182"/>
    </location>
</feature>
<reference evidence="4" key="1">
    <citation type="journal article" date="2019" name="Int. J. Syst. Evol. Microbiol.">
        <title>The Global Catalogue of Microorganisms (GCM) 10K type strain sequencing project: providing services to taxonomists for standard genome sequencing and annotation.</title>
        <authorList>
            <consortium name="The Broad Institute Genomics Platform"/>
            <consortium name="The Broad Institute Genome Sequencing Center for Infectious Disease"/>
            <person name="Wu L."/>
            <person name="Ma J."/>
        </authorList>
    </citation>
    <scope>NUCLEOTIDE SEQUENCE [LARGE SCALE GENOMIC DNA]</scope>
    <source>
        <strain evidence="4">CGMCC 4.7330</strain>
    </source>
</reference>
<evidence type="ECO:0000313" key="4">
    <source>
        <dbReference type="Proteomes" id="UP001595696"/>
    </source>
</evidence>
<gene>
    <name evidence="3" type="ORF">ACFO0B_14530</name>
</gene>
<keyword evidence="4" id="KW-1185">Reference proteome</keyword>
<accession>A0ABV8DU62</accession>
<evidence type="ECO:0000313" key="3">
    <source>
        <dbReference type="EMBL" id="MFC3963205.1"/>
    </source>
</evidence>
<dbReference type="EMBL" id="JBHSAX010000014">
    <property type="protein sequence ID" value="MFC3963205.1"/>
    <property type="molecule type" value="Genomic_DNA"/>
</dbReference>
<feature type="transmembrane region" description="Helical" evidence="2">
    <location>
        <begin position="12"/>
        <end position="30"/>
    </location>
</feature>
<feature type="compositionally biased region" description="Acidic residues" evidence="1">
    <location>
        <begin position="172"/>
        <end position="182"/>
    </location>
</feature>
<dbReference type="RefSeq" id="WP_378612957.1">
    <property type="nucleotide sequence ID" value="NZ_JBHSAX010000014.1"/>
</dbReference>
<sequence>MLFAEPGARWRSVAYGPVLCAILLVVELATGARPHWFALIFCGVAIGGFVALQVVAGQRHVSVELTPEQLRQGTELLPLRDIAAVLPERDDDNWDDLDWESARALGELHGVPRRRTGVGLKLRNGALVQGWARDHRGLRAALEAAVADAAAKPAEPEEPAARGAAAPGTVPADDDREDGAQR</sequence>
<evidence type="ECO:0008006" key="5">
    <source>
        <dbReference type="Google" id="ProtNLM"/>
    </source>
</evidence>
<keyword evidence="2" id="KW-0472">Membrane</keyword>
<evidence type="ECO:0000256" key="1">
    <source>
        <dbReference type="SAM" id="MobiDB-lite"/>
    </source>
</evidence>
<evidence type="ECO:0000256" key="2">
    <source>
        <dbReference type="SAM" id="Phobius"/>
    </source>
</evidence>
<organism evidence="3 4">
    <name type="scientific">Nocardia jiangsuensis</name>
    <dbReference type="NCBI Taxonomy" id="1691563"/>
    <lineage>
        <taxon>Bacteria</taxon>
        <taxon>Bacillati</taxon>
        <taxon>Actinomycetota</taxon>
        <taxon>Actinomycetes</taxon>
        <taxon>Mycobacteriales</taxon>
        <taxon>Nocardiaceae</taxon>
        <taxon>Nocardia</taxon>
    </lineage>
</organism>
<dbReference type="Proteomes" id="UP001595696">
    <property type="component" value="Unassembled WGS sequence"/>
</dbReference>
<name>A0ABV8DU62_9NOCA</name>
<keyword evidence="2" id="KW-0812">Transmembrane</keyword>
<comment type="caution">
    <text evidence="3">The sequence shown here is derived from an EMBL/GenBank/DDBJ whole genome shotgun (WGS) entry which is preliminary data.</text>
</comment>
<protein>
    <recommendedName>
        <fullName evidence="5">DUF3093 family protein</fullName>
    </recommendedName>
</protein>
<keyword evidence="2" id="KW-1133">Transmembrane helix</keyword>
<proteinExistence type="predicted"/>